<dbReference type="PANTHER" id="PTHR21013">
    <property type="entry name" value="ATP SYNTHASE MITOCHONDRIAL F1 COMPLEX ASSEMBLY FACTOR 2/ATP12 PROTEIN, MITOCHONDRIAL PRECURSOR"/>
    <property type="match status" value="1"/>
</dbReference>
<evidence type="ECO:0000256" key="2">
    <source>
        <dbReference type="ARBA" id="ARBA00022946"/>
    </source>
</evidence>
<dbReference type="SUPFAM" id="SSF160909">
    <property type="entry name" value="ATP12-like"/>
    <property type="match status" value="1"/>
</dbReference>
<accession>A0A380W7H2</accession>
<dbReference type="Gene3D" id="1.10.3580.10">
    <property type="entry name" value="ATP12 ATPase"/>
    <property type="match status" value="1"/>
</dbReference>
<feature type="region of interest" description="Disordered" evidence="4">
    <location>
        <begin position="1"/>
        <end position="27"/>
    </location>
</feature>
<organism evidence="5 6">
    <name type="scientific">Afipia felis</name>
    <name type="common">Cat scratch disease bacillus</name>
    <dbReference type="NCBI Taxonomy" id="1035"/>
    <lineage>
        <taxon>Bacteria</taxon>
        <taxon>Pseudomonadati</taxon>
        <taxon>Pseudomonadota</taxon>
        <taxon>Alphaproteobacteria</taxon>
        <taxon>Hyphomicrobiales</taxon>
        <taxon>Nitrobacteraceae</taxon>
        <taxon>Afipia</taxon>
    </lineage>
</organism>
<dbReference type="InterPro" id="IPR011419">
    <property type="entry name" value="ATP12_ATP_synth-F1-assembly"/>
</dbReference>
<dbReference type="EMBL" id="UIGB01000001">
    <property type="protein sequence ID" value="SUU84579.1"/>
    <property type="molecule type" value="Genomic_DNA"/>
</dbReference>
<dbReference type="InterPro" id="IPR023335">
    <property type="entry name" value="ATP12_ortho_dom_sf"/>
</dbReference>
<dbReference type="OrthoDB" id="9797825at2"/>
<protein>
    <submittedName>
        <fullName evidence="5">ATP12 chaperone protein</fullName>
    </submittedName>
</protein>
<keyword evidence="2" id="KW-0809">Transit peptide</keyword>
<evidence type="ECO:0000256" key="4">
    <source>
        <dbReference type="SAM" id="MobiDB-lite"/>
    </source>
</evidence>
<feature type="compositionally biased region" description="Basic and acidic residues" evidence="4">
    <location>
        <begin position="1"/>
        <end position="21"/>
    </location>
</feature>
<dbReference type="PANTHER" id="PTHR21013:SF10">
    <property type="entry name" value="ATP SYNTHASE MITOCHONDRIAL F1 COMPLEX ASSEMBLY FACTOR 2"/>
    <property type="match status" value="1"/>
</dbReference>
<gene>
    <name evidence="5" type="ORF">NCTC12722_01775</name>
</gene>
<dbReference type="InterPro" id="IPR042272">
    <property type="entry name" value="ATP12_ATP_synth-F1-assembly_N"/>
</dbReference>
<evidence type="ECO:0000313" key="6">
    <source>
        <dbReference type="Proteomes" id="UP000254343"/>
    </source>
</evidence>
<reference evidence="5 6" key="1">
    <citation type="submission" date="2018-06" db="EMBL/GenBank/DDBJ databases">
        <authorList>
            <consortium name="Pathogen Informatics"/>
            <person name="Doyle S."/>
        </authorList>
    </citation>
    <scope>NUCLEOTIDE SEQUENCE [LARGE SCALE GENOMIC DNA]</scope>
    <source>
        <strain evidence="5 6">NCTC12722</strain>
    </source>
</reference>
<dbReference type="Proteomes" id="UP000254343">
    <property type="component" value="Unassembled WGS sequence"/>
</dbReference>
<dbReference type="AlphaFoldDB" id="A0A380W7H2"/>
<sequence length="258" mass="28620">MRELFDEALGHSPLDPREASRKSSTTPLRKRFYESAGVAETPEGFAVTLDGKPVRTPGKRFLGAPVRELAEAMATEWGAQAEMIDPLSMPMTRLANSTVDGVADDVVAVRDDIAKYFDTDLLFYRASFPEELIALQAEHWDPVLRWLADELGAHFILAEGVMHVKQPEPAVHAVRQALPETPWAVAALHVVTTITGSALLALALHRKALTADQVWAAAHVDEDWNSQQWGADEEVMRRRAQRRRDFDAAVRVLAAVPR</sequence>
<evidence type="ECO:0000313" key="5">
    <source>
        <dbReference type="EMBL" id="SUU84579.1"/>
    </source>
</evidence>
<comment type="similarity">
    <text evidence="1">Belongs to the ATP12 family.</text>
</comment>
<dbReference type="GO" id="GO:0043461">
    <property type="term" value="P:proton-transporting ATP synthase complex assembly"/>
    <property type="evidence" value="ECO:0007669"/>
    <property type="project" value="InterPro"/>
</dbReference>
<dbReference type="RefSeq" id="WP_002715405.1">
    <property type="nucleotide sequence ID" value="NZ_UFSI01000001.1"/>
</dbReference>
<name>A0A380W7H2_AFIFE</name>
<keyword evidence="3" id="KW-0143">Chaperone</keyword>
<proteinExistence type="inferred from homology"/>
<evidence type="ECO:0000256" key="1">
    <source>
        <dbReference type="ARBA" id="ARBA00008231"/>
    </source>
</evidence>
<dbReference type="Gene3D" id="3.30.2180.10">
    <property type="entry name" value="ATP12-like"/>
    <property type="match status" value="1"/>
</dbReference>
<evidence type="ECO:0000256" key="3">
    <source>
        <dbReference type="ARBA" id="ARBA00023186"/>
    </source>
</evidence>
<dbReference type="Pfam" id="PF07542">
    <property type="entry name" value="ATP12"/>
    <property type="match status" value="1"/>
</dbReference>